<dbReference type="Gene3D" id="2.120.10.30">
    <property type="entry name" value="TolB, C-terminal domain"/>
    <property type="match status" value="1"/>
</dbReference>
<evidence type="ECO:0000259" key="2">
    <source>
        <dbReference type="PROSITE" id="PS51662"/>
    </source>
</evidence>
<feature type="chain" id="PRO_5046317261" evidence="1">
    <location>
        <begin position="23"/>
        <end position="350"/>
    </location>
</feature>
<name>A0ABU9NQM1_9FLAO</name>
<dbReference type="InterPro" id="IPR011042">
    <property type="entry name" value="6-blade_b-propeller_TolB-like"/>
</dbReference>
<evidence type="ECO:0000313" key="3">
    <source>
        <dbReference type="EMBL" id="MEM0576032.1"/>
    </source>
</evidence>
<organism evidence="3 4">
    <name type="scientific">Flavobacterium polysaccharolyticum</name>
    <dbReference type="NCBI Taxonomy" id="3133148"/>
    <lineage>
        <taxon>Bacteria</taxon>
        <taxon>Pseudomonadati</taxon>
        <taxon>Bacteroidota</taxon>
        <taxon>Flavobacteriia</taxon>
        <taxon>Flavobacteriales</taxon>
        <taxon>Flavobacteriaceae</taxon>
        <taxon>Flavobacterium</taxon>
    </lineage>
</organism>
<dbReference type="Pfam" id="PF02333">
    <property type="entry name" value="Phytase"/>
    <property type="match status" value="1"/>
</dbReference>
<keyword evidence="1" id="KW-0732">Signal</keyword>
<gene>
    <name evidence="3" type="ORF">WFZ86_05940</name>
</gene>
<sequence>MNKYSSLIVVAVFATSCSSSLAPLRKDGLKPTVVTETVLHDTDDPAIWIHPTNPQESLVIGTDKDTDGGLYVFNLQGKIIKKSETIKRPNNVDIAYGLQIDGVLTDIAVTTERETNKIRIFSLPDLKPLDNGGIPVFEGELERDPMGIAIYTRPSDKAVFAIVGRKSGTSGSYLWQYELKGTSNAKVEATLVRKFGAYSGKKEIEAIAVDNELGAVYYCDEQFGIRKYKADPSLNDNQELALFGQKDFKSDHEGMAIYKSSATTGYILVSNQQANSFMVYPREGSNGNPNEYQLLAEIPVSTIECDGADVTAINLGKPFDKGLFVAMSNGKTFHFYDWKIIQEAIDKNKK</sequence>
<dbReference type="SUPFAM" id="SSF50956">
    <property type="entry name" value="Thermostable phytase (3-phytase)"/>
    <property type="match status" value="1"/>
</dbReference>
<dbReference type="InterPro" id="IPR003431">
    <property type="entry name" value="B-propeller_Phytase"/>
</dbReference>
<dbReference type="Proteomes" id="UP001468798">
    <property type="component" value="Unassembled WGS sequence"/>
</dbReference>
<protein>
    <submittedName>
        <fullName evidence="3">Phytase</fullName>
    </submittedName>
</protein>
<evidence type="ECO:0000256" key="1">
    <source>
        <dbReference type="SAM" id="SignalP"/>
    </source>
</evidence>
<keyword evidence="4" id="KW-1185">Reference proteome</keyword>
<dbReference type="RefSeq" id="WP_342691085.1">
    <property type="nucleotide sequence ID" value="NZ_JBCGDP010000004.1"/>
</dbReference>
<dbReference type="PROSITE" id="PS51257">
    <property type="entry name" value="PROKAR_LIPOPROTEIN"/>
    <property type="match status" value="1"/>
</dbReference>
<dbReference type="PROSITE" id="PS51662">
    <property type="entry name" value="BP_PHYTASE"/>
    <property type="match status" value="1"/>
</dbReference>
<comment type="caution">
    <text evidence="3">The sequence shown here is derived from an EMBL/GenBank/DDBJ whole genome shotgun (WGS) entry which is preliminary data.</text>
</comment>
<evidence type="ECO:0000313" key="4">
    <source>
        <dbReference type="Proteomes" id="UP001468798"/>
    </source>
</evidence>
<proteinExistence type="predicted"/>
<feature type="signal peptide" evidence="1">
    <location>
        <begin position="1"/>
        <end position="22"/>
    </location>
</feature>
<reference evidence="3 4" key="1">
    <citation type="submission" date="2024-03" db="EMBL/GenBank/DDBJ databases">
        <title>Two novel species of the genus Flavobacterium exhibiting potentially degradation of complex polysaccharides.</title>
        <authorList>
            <person name="Lian X."/>
        </authorList>
    </citation>
    <scope>NUCLEOTIDE SEQUENCE [LARGE SCALE GENOMIC DNA]</scope>
    <source>
        <strain evidence="3 4">N6</strain>
    </source>
</reference>
<dbReference type="EMBL" id="JBCGDP010000004">
    <property type="protein sequence ID" value="MEM0576032.1"/>
    <property type="molecule type" value="Genomic_DNA"/>
</dbReference>
<feature type="domain" description="BPP" evidence="2">
    <location>
        <begin position="14"/>
        <end position="345"/>
    </location>
</feature>
<accession>A0ABU9NQM1</accession>